<keyword evidence="3" id="KW-1185">Reference proteome</keyword>
<dbReference type="EMBL" id="ASPP01017911">
    <property type="protein sequence ID" value="ETO16725.1"/>
    <property type="molecule type" value="Genomic_DNA"/>
</dbReference>
<dbReference type="InterPro" id="IPR010714">
    <property type="entry name" value="Coatomer_asu_C"/>
</dbReference>
<protein>
    <submittedName>
        <fullName evidence="2">Alpha-COP</fullName>
    </submittedName>
</protein>
<dbReference type="OrthoDB" id="10261470at2759"/>
<feature type="domain" description="Coatomer alpha subunit C-terminal" evidence="1">
    <location>
        <begin position="8"/>
        <end position="254"/>
    </location>
</feature>
<evidence type="ECO:0000313" key="3">
    <source>
        <dbReference type="Proteomes" id="UP000023152"/>
    </source>
</evidence>
<accession>X6MUC9</accession>
<reference evidence="2 3" key="1">
    <citation type="journal article" date="2013" name="Curr. Biol.">
        <title>The Genome of the Foraminiferan Reticulomyxa filosa.</title>
        <authorList>
            <person name="Glockner G."/>
            <person name="Hulsmann N."/>
            <person name="Schleicher M."/>
            <person name="Noegel A.A."/>
            <person name="Eichinger L."/>
            <person name="Gallinger C."/>
            <person name="Pawlowski J."/>
            <person name="Sierra R."/>
            <person name="Euteneuer U."/>
            <person name="Pillet L."/>
            <person name="Moustafa A."/>
            <person name="Platzer M."/>
            <person name="Groth M."/>
            <person name="Szafranski K."/>
            <person name="Schliwa M."/>
        </authorList>
    </citation>
    <scope>NUCLEOTIDE SEQUENCE [LARGE SCALE GENOMIC DNA]</scope>
</reference>
<proteinExistence type="predicted"/>
<dbReference type="GO" id="GO:0005198">
    <property type="term" value="F:structural molecule activity"/>
    <property type="evidence" value="ECO:0007669"/>
    <property type="project" value="InterPro"/>
</dbReference>
<organism evidence="2 3">
    <name type="scientific">Reticulomyxa filosa</name>
    <dbReference type="NCBI Taxonomy" id="46433"/>
    <lineage>
        <taxon>Eukaryota</taxon>
        <taxon>Sar</taxon>
        <taxon>Rhizaria</taxon>
        <taxon>Retaria</taxon>
        <taxon>Foraminifera</taxon>
        <taxon>Monothalamids</taxon>
        <taxon>Reticulomyxidae</taxon>
        <taxon>Reticulomyxa</taxon>
    </lineage>
</organism>
<name>X6MUC9_RETFI</name>
<dbReference type="Pfam" id="PF06957">
    <property type="entry name" value="COPI_C"/>
    <property type="match status" value="1"/>
</dbReference>
<sequence length="256" mass="28947">MPLFSNAGDVTIGLRRNPKNNKVLPLVSLSLAQCRELIKEGHNNVTKTQFDPAIDIFRKVLHIIPLLILSSNEELREARQLVTVCREYINALRVRVEADKLTDEVRKFEMYCYFTHFDLQPAHVFSGLYAAIRLGYATQNYDTTAVLCRRLLELVVLKKVRSESSQRHVEQVEKVLKKCEAKGGDKDKETLLYKPHDFTNLCAMSLKPIPKAQADRCIKSPYCGSLFLATYDGQVSPVCQLVRIGASAQGLTVYVT</sequence>
<gene>
    <name evidence="2" type="ORF">RFI_20615</name>
</gene>
<dbReference type="OMA" id="ASIMHAR"/>
<dbReference type="GO" id="GO:0006886">
    <property type="term" value="P:intracellular protein transport"/>
    <property type="evidence" value="ECO:0007669"/>
    <property type="project" value="InterPro"/>
</dbReference>
<dbReference type="AlphaFoldDB" id="X6MUC9"/>
<dbReference type="GO" id="GO:0016192">
    <property type="term" value="P:vesicle-mediated transport"/>
    <property type="evidence" value="ECO:0007669"/>
    <property type="project" value="InterPro"/>
</dbReference>
<evidence type="ECO:0000313" key="2">
    <source>
        <dbReference type="EMBL" id="ETO16725.1"/>
    </source>
</evidence>
<comment type="caution">
    <text evidence="2">The sequence shown here is derived from an EMBL/GenBank/DDBJ whole genome shotgun (WGS) entry which is preliminary data.</text>
</comment>
<dbReference type="Proteomes" id="UP000023152">
    <property type="component" value="Unassembled WGS sequence"/>
</dbReference>
<evidence type="ECO:0000259" key="1">
    <source>
        <dbReference type="Pfam" id="PF06957"/>
    </source>
</evidence>
<dbReference type="GO" id="GO:0030126">
    <property type="term" value="C:COPI vesicle coat"/>
    <property type="evidence" value="ECO:0007669"/>
    <property type="project" value="InterPro"/>
</dbReference>